<dbReference type="NCBIfam" id="NF000648">
    <property type="entry name" value="PRK00026.1"/>
    <property type="match status" value="1"/>
</dbReference>
<evidence type="ECO:0000256" key="7">
    <source>
        <dbReference type="ARBA" id="ARBA00022490"/>
    </source>
</evidence>
<dbReference type="Gene3D" id="1.10.1270.20">
    <property type="entry name" value="tRNA(m1g37)methyltransferase, domain 2"/>
    <property type="match status" value="1"/>
</dbReference>
<evidence type="ECO:0000313" key="19">
    <source>
        <dbReference type="EMBL" id="MBO8444009.1"/>
    </source>
</evidence>
<gene>
    <name evidence="15 19" type="primary">trmD</name>
    <name evidence="19" type="ORF">IAC42_09695</name>
</gene>
<dbReference type="EMBL" id="JADIMU010000066">
    <property type="protein sequence ID" value="MBO8444009.1"/>
    <property type="molecule type" value="Genomic_DNA"/>
</dbReference>
<evidence type="ECO:0000256" key="1">
    <source>
        <dbReference type="ARBA" id="ARBA00002634"/>
    </source>
</evidence>
<evidence type="ECO:0000256" key="9">
    <source>
        <dbReference type="ARBA" id="ARBA00022679"/>
    </source>
</evidence>
<dbReference type="AlphaFoldDB" id="A0A9D9EFE6"/>
<comment type="caution">
    <text evidence="19">The sequence shown here is derived from an EMBL/GenBank/DDBJ whole genome shotgun (WGS) entry which is preliminary data.</text>
</comment>
<evidence type="ECO:0000256" key="12">
    <source>
        <dbReference type="ARBA" id="ARBA00029736"/>
    </source>
</evidence>
<comment type="subcellular location">
    <subcellularLocation>
        <location evidence="2 15 16">Cytoplasm</location>
    </subcellularLocation>
</comment>
<evidence type="ECO:0000259" key="18">
    <source>
        <dbReference type="Pfam" id="PF01746"/>
    </source>
</evidence>
<evidence type="ECO:0000256" key="5">
    <source>
        <dbReference type="ARBA" id="ARBA00012807"/>
    </source>
</evidence>
<keyword evidence="11 15" id="KW-0819">tRNA processing</keyword>
<evidence type="ECO:0000256" key="8">
    <source>
        <dbReference type="ARBA" id="ARBA00022603"/>
    </source>
</evidence>
<dbReference type="GO" id="GO:0005829">
    <property type="term" value="C:cytosol"/>
    <property type="evidence" value="ECO:0007669"/>
    <property type="project" value="TreeGrafter"/>
</dbReference>
<evidence type="ECO:0000256" key="3">
    <source>
        <dbReference type="ARBA" id="ARBA00007630"/>
    </source>
</evidence>
<dbReference type="Gene3D" id="3.40.1280.10">
    <property type="match status" value="1"/>
</dbReference>
<keyword evidence="7 15" id="KW-0963">Cytoplasm</keyword>
<evidence type="ECO:0000256" key="15">
    <source>
        <dbReference type="HAMAP-Rule" id="MF_00605"/>
    </source>
</evidence>
<dbReference type="InterPro" id="IPR002649">
    <property type="entry name" value="tRNA_m1G_MeTrfase_TrmD"/>
</dbReference>
<dbReference type="GO" id="GO:0052906">
    <property type="term" value="F:tRNA (guanine(37)-N1)-methyltransferase activity"/>
    <property type="evidence" value="ECO:0007669"/>
    <property type="project" value="UniProtKB-UniRule"/>
</dbReference>
<evidence type="ECO:0000256" key="11">
    <source>
        <dbReference type="ARBA" id="ARBA00022694"/>
    </source>
</evidence>
<evidence type="ECO:0000256" key="6">
    <source>
        <dbReference type="ARBA" id="ARBA00014679"/>
    </source>
</evidence>
<dbReference type="HAMAP" id="MF_00605">
    <property type="entry name" value="TrmD"/>
    <property type="match status" value="1"/>
</dbReference>
<evidence type="ECO:0000259" key="17">
    <source>
        <dbReference type="Pfam" id="PF01636"/>
    </source>
</evidence>
<dbReference type="NCBIfam" id="TIGR00088">
    <property type="entry name" value="trmD"/>
    <property type="match status" value="1"/>
</dbReference>
<dbReference type="Pfam" id="PF01746">
    <property type="entry name" value="tRNA_m1G_MT"/>
    <property type="match status" value="1"/>
</dbReference>
<evidence type="ECO:0000256" key="16">
    <source>
        <dbReference type="RuleBase" id="RU003464"/>
    </source>
</evidence>
<dbReference type="InterPro" id="IPR029026">
    <property type="entry name" value="tRNA_m1G_MTases_N"/>
</dbReference>
<dbReference type="PANTHER" id="PTHR46417:SF1">
    <property type="entry name" value="TRNA (GUANINE-N(1)-)-METHYLTRANSFERASE"/>
    <property type="match status" value="1"/>
</dbReference>
<name>A0A9D9EFE6_9SPIR</name>
<dbReference type="InterPro" id="IPR023148">
    <property type="entry name" value="tRNA_m1G_MeTrfase_C_sf"/>
</dbReference>
<evidence type="ECO:0000256" key="4">
    <source>
        <dbReference type="ARBA" id="ARBA00011738"/>
    </source>
</evidence>
<feature type="domain" description="tRNA methyltransferase TRMD/TRM10-type" evidence="18">
    <location>
        <begin position="1"/>
        <end position="219"/>
    </location>
</feature>
<evidence type="ECO:0000256" key="10">
    <source>
        <dbReference type="ARBA" id="ARBA00022691"/>
    </source>
</evidence>
<dbReference type="SUPFAM" id="SSF56112">
    <property type="entry name" value="Protein kinase-like (PK-like)"/>
    <property type="match status" value="1"/>
</dbReference>
<reference evidence="19" key="2">
    <citation type="journal article" date="2021" name="PeerJ">
        <title>Extensive microbial diversity within the chicken gut microbiome revealed by metagenomics and culture.</title>
        <authorList>
            <person name="Gilroy R."/>
            <person name="Ravi A."/>
            <person name="Getino M."/>
            <person name="Pursley I."/>
            <person name="Horton D.L."/>
            <person name="Alikhan N.F."/>
            <person name="Baker D."/>
            <person name="Gharbi K."/>
            <person name="Hall N."/>
            <person name="Watson M."/>
            <person name="Adriaenssens E.M."/>
            <person name="Foster-Nyarko E."/>
            <person name="Jarju S."/>
            <person name="Secka A."/>
            <person name="Antonio M."/>
            <person name="Oren A."/>
            <person name="Chaudhuri R.R."/>
            <person name="La Ragione R."/>
            <person name="Hildebrand F."/>
            <person name="Pallen M.J."/>
        </authorList>
    </citation>
    <scope>NUCLEOTIDE SEQUENCE</scope>
    <source>
        <strain evidence="19">11167</strain>
    </source>
</reference>
<evidence type="ECO:0000256" key="14">
    <source>
        <dbReference type="ARBA" id="ARBA00047783"/>
    </source>
</evidence>
<dbReference type="Proteomes" id="UP000823633">
    <property type="component" value="Unassembled WGS sequence"/>
</dbReference>
<evidence type="ECO:0000256" key="13">
    <source>
        <dbReference type="ARBA" id="ARBA00033392"/>
    </source>
</evidence>
<dbReference type="EC" id="2.1.1.228" evidence="5 15"/>
<comment type="similarity">
    <text evidence="3 15 16">Belongs to the RNA methyltransferase TrmD family.</text>
</comment>
<comment type="catalytic activity">
    <reaction evidence="14 15 16">
        <text>guanosine(37) in tRNA + S-adenosyl-L-methionine = N(1)-methylguanosine(37) in tRNA + S-adenosyl-L-homocysteine + H(+)</text>
        <dbReference type="Rhea" id="RHEA:36899"/>
        <dbReference type="Rhea" id="RHEA-COMP:10145"/>
        <dbReference type="Rhea" id="RHEA-COMP:10147"/>
        <dbReference type="ChEBI" id="CHEBI:15378"/>
        <dbReference type="ChEBI" id="CHEBI:57856"/>
        <dbReference type="ChEBI" id="CHEBI:59789"/>
        <dbReference type="ChEBI" id="CHEBI:73542"/>
        <dbReference type="ChEBI" id="CHEBI:74269"/>
        <dbReference type="EC" id="2.1.1.228"/>
    </reaction>
</comment>
<feature type="binding site" evidence="15">
    <location>
        <position position="110"/>
    </location>
    <ligand>
        <name>S-adenosyl-L-methionine</name>
        <dbReference type="ChEBI" id="CHEBI:59789"/>
    </ligand>
</feature>
<accession>A0A9D9EFE6</accession>
<proteinExistence type="inferred from homology"/>
<dbReference type="Pfam" id="PF01636">
    <property type="entry name" value="APH"/>
    <property type="match status" value="1"/>
</dbReference>
<keyword evidence="9 15" id="KW-0808">Transferase</keyword>
<dbReference type="InterPro" id="IPR029028">
    <property type="entry name" value="Alpha/beta_knot_MTases"/>
</dbReference>
<feature type="domain" description="Aminoglycoside phosphotransferase" evidence="17">
    <location>
        <begin position="229"/>
        <end position="377"/>
    </location>
</feature>
<keyword evidence="8 15" id="KW-0489">Methyltransferase</keyword>
<comment type="function">
    <text evidence="1 15 16">Specifically methylates guanosine-37 in various tRNAs.</text>
</comment>
<organism evidence="19 20">
    <name type="scientific">Candidatus Aphodenecus pullistercoris</name>
    <dbReference type="NCBI Taxonomy" id="2840669"/>
    <lineage>
        <taxon>Bacteria</taxon>
        <taxon>Pseudomonadati</taxon>
        <taxon>Spirochaetota</taxon>
        <taxon>Spirochaetia</taxon>
        <taxon>Spirochaetales</taxon>
        <taxon>Candidatus Aphodenecus</taxon>
    </lineage>
</organism>
<dbReference type="Gene3D" id="3.90.1200.10">
    <property type="match status" value="1"/>
</dbReference>
<evidence type="ECO:0000313" key="20">
    <source>
        <dbReference type="Proteomes" id="UP000823633"/>
    </source>
</evidence>
<sequence>MRIRILSLLPQAFDSFLSYPVIRHAVDKGLVEIEVIDIRDYADGCWRAIDDSPYGGGAGLLLRVDVVKKALDGAAGDKGRRILLGPKGRLFDQKLAHALSHEKELVLIAGHYEGVDERVRSYIDDEVSIGDYILTGGESAAIVLAEAVIRLLDGAIKEASSASESFEDGILEEPQYTHPALFDGKRVPDVLMSGNKAAITHFNELEAIKDTTALRPDLIPSDRSFRFHTVHRDYGNEKDIITWIGDRLPCPRIVWHTEDHLVLEKRNARPLSSAGQKTILSTVSSILKALWSFDTTGCPADMRLAYRLSRLSLPWARWQALRPLMDDVHGDDLVLSHGRLTLEHILVNGNGLVAITDWQDAGLAERERDVANILDQLEEVGISKDELFSRLGRDFDPRRLSLMRLVP</sequence>
<keyword evidence="10 15" id="KW-0949">S-adenosyl-L-methionine</keyword>
<dbReference type="GO" id="GO:0002939">
    <property type="term" value="P:tRNA N1-guanine methylation"/>
    <property type="evidence" value="ECO:0007669"/>
    <property type="project" value="TreeGrafter"/>
</dbReference>
<dbReference type="InterPro" id="IPR016009">
    <property type="entry name" value="tRNA_MeTrfase_TRMD/TRM10"/>
</dbReference>
<dbReference type="SUPFAM" id="SSF75217">
    <property type="entry name" value="alpha/beta knot"/>
    <property type="match status" value="1"/>
</dbReference>
<evidence type="ECO:0000256" key="2">
    <source>
        <dbReference type="ARBA" id="ARBA00004496"/>
    </source>
</evidence>
<dbReference type="InterPro" id="IPR011009">
    <property type="entry name" value="Kinase-like_dom_sf"/>
</dbReference>
<dbReference type="InterPro" id="IPR002575">
    <property type="entry name" value="Aminoglycoside_PTrfase"/>
</dbReference>
<feature type="binding site" evidence="15">
    <location>
        <begin position="129"/>
        <end position="134"/>
    </location>
    <ligand>
        <name>S-adenosyl-L-methionine</name>
        <dbReference type="ChEBI" id="CHEBI:59789"/>
    </ligand>
</feature>
<comment type="subunit">
    <text evidence="4 15 16">Homodimer.</text>
</comment>
<reference evidence="19" key="1">
    <citation type="submission" date="2020-10" db="EMBL/GenBank/DDBJ databases">
        <authorList>
            <person name="Gilroy R."/>
        </authorList>
    </citation>
    <scope>NUCLEOTIDE SEQUENCE</scope>
    <source>
        <strain evidence="19">11167</strain>
    </source>
</reference>
<protein>
    <recommendedName>
        <fullName evidence="6 15">tRNA (guanine-N(1)-)-methyltransferase</fullName>
        <ecNumber evidence="5 15">2.1.1.228</ecNumber>
    </recommendedName>
    <alternativeName>
        <fullName evidence="12 15">M1G-methyltransferase</fullName>
    </alternativeName>
    <alternativeName>
        <fullName evidence="13 15">tRNA [GM37] methyltransferase</fullName>
    </alternativeName>
</protein>
<dbReference type="PANTHER" id="PTHR46417">
    <property type="entry name" value="TRNA (GUANINE-N(1)-)-METHYLTRANSFERASE"/>
    <property type="match status" value="1"/>
</dbReference>